<dbReference type="PANTHER" id="PTHR46035">
    <property type="entry name" value="TETRATRICOPEPTIDE REPEAT PROTEIN 4"/>
    <property type="match status" value="1"/>
</dbReference>
<evidence type="ECO:0008006" key="3">
    <source>
        <dbReference type="Google" id="ProtNLM"/>
    </source>
</evidence>
<dbReference type="EMBL" id="JANEYF010003136">
    <property type="protein sequence ID" value="KAJ8938934.1"/>
    <property type="molecule type" value="Genomic_DNA"/>
</dbReference>
<dbReference type="GO" id="GO:0005634">
    <property type="term" value="C:nucleus"/>
    <property type="evidence" value="ECO:0007669"/>
    <property type="project" value="TreeGrafter"/>
</dbReference>
<sequence>MEIEKPVKKSITDEERLHLAAKLDKELDEFIDKLPRRKYDDGWPEDRWEEEMEKHPFFMKEPPKPGQELHPLYEGLQQLKYDPDEKRASRNWPHHTKKMGIKIKCGNPEIESSLLNNRAAAHYFLKNYRSSLKDCELALKIKPDYDKVLVRAANCCFEMKHYQKSKEYCDKILDKQTDNKDILELRKNSINAAKLKERDDRKKGSRN</sequence>
<gene>
    <name evidence="1" type="ORF">NQ314_011286</name>
</gene>
<dbReference type="GO" id="GO:0005829">
    <property type="term" value="C:cytosol"/>
    <property type="evidence" value="ECO:0007669"/>
    <property type="project" value="TreeGrafter"/>
</dbReference>
<dbReference type="InterPro" id="IPR011990">
    <property type="entry name" value="TPR-like_helical_dom_sf"/>
</dbReference>
<reference evidence="1" key="1">
    <citation type="journal article" date="2023" name="Insect Mol. Biol.">
        <title>Genome sequencing provides insights into the evolution of gene families encoding plant cell wall-degrading enzymes in longhorned beetles.</title>
        <authorList>
            <person name="Shin N.R."/>
            <person name="Okamura Y."/>
            <person name="Kirsch R."/>
            <person name="Pauchet Y."/>
        </authorList>
    </citation>
    <scope>NUCLEOTIDE SEQUENCE</scope>
    <source>
        <strain evidence="1">RBIC_L_NR</strain>
    </source>
</reference>
<evidence type="ECO:0000313" key="2">
    <source>
        <dbReference type="Proteomes" id="UP001162156"/>
    </source>
</evidence>
<organism evidence="1 2">
    <name type="scientific">Rhamnusium bicolor</name>
    <dbReference type="NCBI Taxonomy" id="1586634"/>
    <lineage>
        <taxon>Eukaryota</taxon>
        <taxon>Metazoa</taxon>
        <taxon>Ecdysozoa</taxon>
        <taxon>Arthropoda</taxon>
        <taxon>Hexapoda</taxon>
        <taxon>Insecta</taxon>
        <taxon>Pterygota</taxon>
        <taxon>Neoptera</taxon>
        <taxon>Endopterygota</taxon>
        <taxon>Coleoptera</taxon>
        <taxon>Polyphaga</taxon>
        <taxon>Cucujiformia</taxon>
        <taxon>Chrysomeloidea</taxon>
        <taxon>Cerambycidae</taxon>
        <taxon>Lepturinae</taxon>
        <taxon>Rhagiini</taxon>
        <taxon>Rhamnusium</taxon>
    </lineage>
</organism>
<dbReference type="AlphaFoldDB" id="A0AAV8XJU3"/>
<accession>A0AAV8XJU3</accession>
<dbReference type="GO" id="GO:0006457">
    <property type="term" value="P:protein folding"/>
    <property type="evidence" value="ECO:0007669"/>
    <property type="project" value="TreeGrafter"/>
</dbReference>
<dbReference type="InterPro" id="IPR019734">
    <property type="entry name" value="TPR_rpt"/>
</dbReference>
<keyword evidence="2" id="KW-1185">Reference proteome</keyword>
<name>A0AAV8XJU3_9CUCU</name>
<dbReference type="PANTHER" id="PTHR46035:SF1">
    <property type="entry name" value="TETRATRICOPEPTIDE REPEAT PROTEIN 4"/>
    <property type="match status" value="1"/>
</dbReference>
<dbReference type="SUPFAM" id="SSF48452">
    <property type="entry name" value="TPR-like"/>
    <property type="match status" value="1"/>
</dbReference>
<comment type="caution">
    <text evidence="1">The sequence shown here is derived from an EMBL/GenBank/DDBJ whole genome shotgun (WGS) entry which is preliminary data.</text>
</comment>
<proteinExistence type="predicted"/>
<evidence type="ECO:0000313" key="1">
    <source>
        <dbReference type="EMBL" id="KAJ8938934.1"/>
    </source>
</evidence>
<dbReference type="GO" id="GO:0051879">
    <property type="term" value="F:Hsp90 protein binding"/>
    <property type="evidence" value="ECO:0007669"/>
    <property type="project" value="TreeGrafter"/>
</dbReference>
<dbReference type="GO" id="GO:0030544">
    <property type="term" value="F:Hsp70 protein binding"/>
    <property type="evidence" value="ECO:0007669"/>
    <property type="project" value="TreeGrafter"/>
</dbReference>
<dbReference type="SMART" id="SM00028">
    <property type="entry name" value="TPR"/>
    <property type="match status" value="2"/>
</dbReference>
<protein>
    <recommendedName>
        <fullName evidence="3">Tetratricopeptide repeat protein 4</fullName>
    </recommendedName>
</protein>
<dbReference type="Proteomes" id="UP001162156">
    <property type="component" value="Unassembled WGS sequence"/>
</dbReference>
<dbReference type="Gene3D" id="1.25.40.10">
    <property type="entry name" value="Tetratricopeptide repeat domain"/>
    <property type="match status" value="1"/>
</dbReference>